<feature type="binding site" evidence="9">
    <location>
        <position position="117"/>
    </location>
    <ligand>
        <name>L-glutamine</name>
        <dbReference type="ChEBI" id="CHEBI:58359"/>
    </ligand>
</feature>
<keyword evidence="5 9" id="KW-0067">ATP-binding</keyword>
<dbReference type="SUPFAM" id="SSF52402">
    <property type="entry name" value="Adenine nucleotide alpha hydrolases-like"/>
    <property type="match status" value="1"/>
</dbReference>
<evidence type="ECO:0000256" key="5">
    <source>
        <dbReference type="ARBA" id="ARBA00022840"/>
    </source>
</evidence>
<organism evidence="12 13">
    <name type="scientific">Candidatus Scalindua japonica</name>
    <dbReference type="NCBI Taxonomy" id="1284222"/>
    <lineage>
        <taxon>Bacteria</taxon>
        <taxon>Pseudomonadati</taxon>
        <taxon>Planctomycetota</taxon>
        <taxon>Candidatus Brocadiia</taxon>
        <taxon>Candidatus Brocadiales</taxon>
        <taxon>Candidatus Scalinduaceae</taxon>
        <taxon>Candidatus Scalindua</taxon>
    </lineage>
</organism>
<feature type="active site" description="For GATase activity" evidence="8">
    <location>
        <position position="2"/>
    </location>
</feature>
<dbReference type="PANTHER" id="PTHR43284:SF1">
    <property type="entry name" value="ASPARAGINE SYNTHETASE"/>
    <property type="match status" value="1"/>
</dbReference>
<keyword evidence="8" id="KW-0061">Asparagine biosynthesis</keyword>
<evidence type="ECO:0000256" key="8">
    <source>
        <dbReference type="PIRSR" id="PIRSR001589-1"/>
    </source>
</evidence>
<dbReference type="GO" id="GO:0005524">
    <property type="term" value="F:ATP binding"/>
    <property type="evidence" value="ECO:0007669"/>
    <property type="project" value="UniProtKB-KW"/>
</dbReference>
<keyword evidence="13" id="KW-1185">Reference proteome</keyword>
<evidence type="ECO:0000256" key="2">
    <source>
        <dbReference type="ARBA" id="ARBA00005752"/>
    </source>
</evidence>
<reference evidence="13" key="1">
    <citation type="journal article" date="2017" name="Environ. Microbiol. Rep.">
        <title>Genetic Diversity of Marine Anaerobic Ammonium-Oxidizing Bacteria as Revealed by Genomic and Proteomic Analyses of 'Candidatus Scalindua japonica'.</title>
        <authorList>
            <person name="Oshiki M."/>
            <person name="Mizuto K."/>
            <person name="Kimura Z."/>
            <person name="Kindaichi T."/>
            <person name="Satoh H."/>
            <person name="Okabe S."/>
        </authorList>
    </citation>
    <scope>NUCLEOTIDE SEQUENCE [LARGE SCALE GENOMIC DNA]</scope>
    <source>
        <strain evidence="13">husup-a2</strain>
    </source>
</reference>
<comment type="catalytic activity">
    <reaction evidence="7">
        <text>L-aspartate + L-glutamine + ATP + H2O = L-asparagine + L-glutamate + AMP + diphosphate + H(+)</text>
        <dbReference type="Rhea" id="RHEA:12228"/>
        <dbReference type="ChEBI" id="CHEBI:15377"/>
        <dbReference type="ChEBI" id="CHEBI:15378"/>
        <dbReference type="ChEBI" id="CHEBI:29985"/>
        <dbReference type="ChEBI" id="CHEBI:29991"/>
        <dbReference type="ChEBI" id="CHEBI:30616"/>
        <dbReference type="ChEBI" id="CHEBI:33019"/>
        <dbReference type="ChEBI" id="CHEBI:58048"/>
        <dbReference type="ChEBI" id="CHEBI:58359"/>
        <dbReference type="ChEBI" id="CHEBI:456215"/>
        <dbReference type="EC" id="6.3.5.4"/>
    </reaction>
</comment>
<proteinExistence type="inferred from homology"/>
<dbReference type="EC" id="6.3.5.4" evidence="3"/>
<dbReference type="OrthoDB" id="9763290at2"/>
<sequence>MCGIAGIICKEGNRLERNFLENMTNALKHRGPDDQGIYINRNLDQNGQSDSETGHSKVKIGLGHRRLSIIDVSENGRQPMANENETVWISYNGEIYNYRELKNDLIPHGHVFRSNSDTEVIIHGYEQYGEEIFNKLNGMFALGLWDAKREVLYLVRDRYGQKPLYYWHTSTDIAFSSELKSLTKYPYIKKEIDIHSLSRYLSYEYIPAPHSIIKDVKKLLPGHFLRWEAGNVQIKQYWQIQFNGTEAIHSLSLPEIEHQLVDMLKRSVERRLISDVPLGVFLSGGIDSSCIVALMSELMSTDQIKTFSIGFEEESFDESNYAKSVSRLFGTTHHEQILTPEKMIKILPEVWDFIDEPFADASIIPTYLLSKFTREHVTVALGGDGGDELFAGYDSFQAHVISRYYEKIPGFLHNFIAKQIIPRIPVSINNMSLDFRMKQFLKGISYKPSIRNQVWLGSFTKEEQKGFLSEDINHIINGSNPYDDISQALDGMKFRDSLDEIIFCYSHFYLANDILTKIDRASMATSLEARSPFLDVEFAEFVNNLPSKLKLRGLARKYILKRSLKNKLPKEILFRKKKGFGVPLAKWFKKELKQNLLEVLSPSRIRKEGLFNADAITVLLNDHFSGRKDNRKYIWTLFMFEMWKEKFINC</sequence>
<dbReference type="InterPro" id="IPR006426">
    <property type="entry name" value="Asn_synth_AEB"/>
</dbReference>
<dbReference type="Gene3D" id="3.60.20.10">
    <property type="entry name" value="Glutamine Phosphoribosylpyrophosphate, subunit 1, domain 1"/>
    <property type="match status" value="1"/>
</dbReference>
<protein>
    <recommendedName>
        <fullName evidence="3">asparagine synthase (glutamine-hydrolyzing)</fullName>
        <ecNumber evidence="3">6.3.5.4</ecNumber>
    </recommendedName>
</protein>
<dbReference type="EMBL" id="BAOS01000010">
    <property type="protein sequence ID" value="GAX60368.1"/>
    <property type="molecule type" value="Genomic_DNA"/>
</dbReference>
<comment type="similarity">
    <text evidence="2">Belongs to the asparagine synthetase family.</text>
</comment>
<dbReference type="CDD" id="cd00712">
    <property type="entry name" value="AsnB"/>
    <property type="match status" value="1"/>
</dbReference>
<evidence type="ECO:0000256" key="4">
    <source>
        <dbReference type="ARBA" id="ARBA00022741"/>
    </source>
</evidence>
<dbReference type="PIRSF" id="PIRSF001589">
    <property type="entry name" value="Asn_synthetase_glu-h"/>
    <property type="match status" value="1"/>
</dbReference>
<dbReference type="Pfam" id="PF00733">
    <property type="entry name" value="Asn_synthase"/>
    <property type="match status" value="1"/>
</dbReference>
<dbReference type="PANTHER" id="PTHR43284">
    <property type="entry name" value="ASPARAGINE SYNTHETASE (GLUTAMINE-HYDROLYZING)"/>
    <property type="match status" value="1"/>
</dbReference>
<dbReference type="Gene3D" id="3.40.50.620">
    <property type="entry name" value="HUPs"/>
    <property type="match status" value="2"/>
</dbReference>
<dbReference type="CDD" id="cd01991">
    <property type="entry name" value="Asn_synthase_B_C"/>
    <property type="match status" value="1"/>
</dbReference>
<name>A0A286TWW0_9BACT</name>
<feature type="binding site" evidence="9">
    <location>
        <position position="309"/>
    </location>
    <ligand>
        <name>ATP</name>
        <dbReference type="ChEBI" id="CHEBI:30616"/>
    </ligand>
</feature>
<keyword evidence="6 8" id="KW-0315">Glutamine amidotransferase</keyword>
<keyword evidence="8" id="KW-0028">Amino-acid biosynthesis</keyword>
<evidence type="ECO:0000256" key="3">
    <source>
        <dbReference type="ARBA" id="ARBA00012737"/>
    </source>
</evidence>
<dbReference type="GO" id="GO:0004066">
    <property type="term" value="F:asparagine synthase (glutamine-hydrolyzing) activity"/>
    <property type="evidence" value="ECO:0007669"/>
    <property type="project" value="UniProtKB-EC"/>
</dbReference>
<dbReference type="AlphaFoldDB" id="A0A286TWW0"/>
<dbReference type="InterPro" id="IPR033738">
    <property type="entry name" value="AsnB_N"/>
</dbReference>
<evidence type="ECO:0000256" key="10">
    <source>
        <dbReference type="PIRSR" id="PIRSR001589-3"/>
    </source>
</evidence>
<dbReference type="NCBIfam" id="TIGR01536">
    <property type="entry name" value="asn_synth_AEB"/>
    <property type="match status" value="1"/>
</dbReference>
<evidence type="ECO:0000313" key="12">
    <source>
        <dbReference type="EMBL" id="GAX60368.1"/>
    </source>
</evidence>
<dbReference type="InterPro" id="IPR014729">
    <property type="entry name" value="Rossmann-like_a/b/a_fold"/>
</dbReference>
<comment type="pathway">
    <text evidence="1">Amino-acid biosynthesis; L-asparagine biosynthesis; L-asparagine from L-aspartate (L-Gln route): step 1/1.</text>
</comment>
<feature type="domain" description="Glutamine amidotransferase type-2" evidence="11">
    <location>
        <begin position="2"/>
        <end position="230"/>
    </location>
</feature>
<dbReference type="InterPro" id="IPR051786">
    <property type="entry name" value="ASN_synthetase/amidase"/>
</dbReference>
<dbReference type="InterPro" id="IPR029055">
    <property type="entry name" value="Ntn_hydrolases_N"/>
</dbReference>
<evidence type="ECO:0000313" key="13">
    <source>
        <dbReference type="Proteomes" id="UP000218542"/>
    </source>
</evidence>
<comment type="caution">
    <text evidence="12">The sequence shown here is derived from an EMBL/GenBank/DDBJ whole genome shotgun (WGS) entry which is preliminary data.</text>
</comment>
<dbReference type="SUPFAM" id="SSF56235">
    <property type="entry name" value="N-terminal nucleophile aminohydrolases (Ntn hydrolases)"/>
    <property type="match status" value="1"/>
</dbReference>
<dbReference type="InterPro" id="IPR001962">
    <property type="entry name" value="Asn_synthase"/>
</dbReference>
<evidence type="ECO:0000259" key="11">
    <source>
        <dbReference type="PROSITE" id="PS51278"/>
    </source>
</evidence>
<accession>A0A286TWW0</accession>
<dbReference type="GO" id="GO:0006529">
    <property type="term" value="P:asparagine biosynthetic process"/>
    <property type="evidence" value="ECO:0007669"/>
    <property type="project" value="UniProtKB-KW"/>
</dbReference>
<evidence type="ECO:0000256" key="1">
    <source>
        <dbReference type="ARBA" id="ARBA00005187"/>
    </source>
</evidence>
<evidence type="ECO:0000256" key="7">
    <source>
        <dbReference type="ARBA" id="ARBA00048741"/>
    </source>
</evidence>
<keyword evidence="4 9" id="KW-0547">Nucleotide-binding</keyword>
<feature type="site" description="Important for beta-aspartyl-AMP intermediate formation" evidence="10">
    <location>
        <position position="384"/>
    </location>
</feature>
<dbReference type="Proteomes" id="UP000218542">
    <property type="component" value="Unassembled WGS sequence"/>
</dbReference>
<dbReference type="Pfam" id="PF13537">
    <property type="entry name" value="GATase_7"/>
    <property type="match status" value="1"/>
</dbReference>
<dbReference type="InterPro" id="IPR017932">
    <property type="entry name" value="GATase_2_dom"/>
</dbReference>
<dbReference type="PROSITE" id="PS51278">
    <property type="entry name" value="GATASE_TYPE_2"/>
    <property type="match status" value="1"/>
</dbReference>
<evidence type="ECO:0000256" key="6">
    <source>
        <dbReference type="ARBA" id="ARBA00022962"/>
    </source>
</evidence>
<dbReference type="GO" id="GO:0005829">
    <property type="term" value="C:cytosol"/>
    <property type="evidence" value="ECO:0007669"/>
    <property type="project" value="TreeGrafter"/>
</dbReference>
<evidence type="ECO:0000256" key="9">
    <source>
        <dbReference type="PIRSR" id="PIRSR001589-2"/>
    </source>
</evidence>
<dbReference type="RefSeq" id="WP_096893685.1">
    <property type="nucleotide sequence ID" value="NZ_BAOS01000010.1"/>
</dbReference>
<gene>
    <name evidence="12" type="ORF">SCALIN_C10_0128</name>
</gene>